<dbReference type="InterPro" id="IPR039052">
    <property type="entry name" value="Antitox_PemI-like"/>
</dbReference>
<dbReference type="AlphaFoldDB" id="A0A098R593"/>
<dbReference type="PROSITE" id="PS51740">
    <property type="entry name" value="SPOVT_ABRB"/>
    <property type="match status" value="1"/>
</dbReference>
<dbReference type="OrthoDB" id="9795766at2"/>
<dbReference type="GO" id="GO:0003677">
    <property type="term" value="F:DNA binding"/>
    <property type="evidence" value="ECO:0007669"/>
    <property type="project" value="UniProtKB-UniRule"/>
</dbReference>
<evidence type="ECO:0000259" key="2">
    <source>
        <dbReference type="PROSITE" id="PS51740"/>
    </source>
</evidence>
<organism evidence="3 4">
    <name type="scientific">Spirochaeta lutea</name>
    <dbReference type="NCBI Taxonomy" id="1480694"/>
    <lineage>
        <taxon>Bacteria</taxon>
        <taxon>Pseudomonadati</taxon>
        <taxon>Spirochaetota</taxon>
        <taxon>Spirochaetia</taxon>
        <taxon>Spirochaetales</taxon>
        <taxon>Spirochaetaceae</taxon>
        <taxon>Spirochaeta</taxon>
    </lineage>
</organism>
<proteinExistence type="predicted"/>
<dbReference type="PANTHER" id="PTHR40516">
    <property type="entry name" value="ANTITOXIN CHPS-RELATED"/>
    <property type="match status" value="1"/>
</dbReference>
<dbReference type="eggNOG" id="COG2336">
    <property type="taxonomic scope" value="Bacteria"/>
</dbReference>
<dbReference type="InterPro" id="IPR007159">
    <property type="entry name" value="SpoVT-AbrB_dom"/>
</dbReference>
<gene>
    <name evidence="3" type="ORF">DC28_00005</name>
</gene>
<feature type="domain" description="SpoVT-AbrB" evidence="2">
    <location>
        <begin position="3"/>
        <end position="48"/>
    </location>
</feature>
<dbReference type="EMBL" id="JNUP01000002">
    <property type="protein sequence ID" value="KGE73907.1"/>
    <property type="molecule type" value="Genomic_DNA"/>
</dbReference>
<evidence type="ECO:0000313" key="4">
    <source>
        <dbReference type="Proteomes" id="UP000029692"/>
    </source>
</evidence>
<sequence>MQTVIQKWGNSLGIRIPALYTKDLELKNGSTVEISEVDGKLVIVPKKNTLDELLSKVTTENLHESVETGKSVGNEEW</sequence>
<dbReference type="SMART" id="SM00966">
    <property type="entry name" value="SpoVT_AbrB"/>
    <property type="match status" value="1"/>
</dbReference>
<evidence type="ECO:0000256" key="1">
    <source>
        <dbReference type="PROSITE-ProRule" id="PRU01076"/>
    </source>
</evidence>
<comment type="caution">
    <text evidence="3">The sequence shown here is derived from an EMBL/GenBank/DDBJ whole genome shotgun (WGS) entry which is preliminary data.</text>
</comment>
<keyword evidence="4" id="KW-1185">Reference proteome</keyword>
<keyword evidence="1" id="KW-0238">DNA-binding</keyword>
<dbReference type="GO" id="GO:0097351">
    <property type="term" value="F:toxin sequestering activity"/>
    <property type="evidence" value="ECO:0007669"/>
    <property type="project" value="InterPro"/>
</dbReference>
<dbReference type="Proteomes" id="UP000029692">
    <property type="component" value="Unassembled WGS sequence"/>
</dbReference>
<name>A0A098R593_9SPIO</name>
<protein>
    <submittedName>
        <fullName evidence="3">Multidrug transporter MatE</fullName>
    </submittedName>
</protein>
<dbReference type="RefSeq" id="WP_037544565.1">
    <property type="nucleotide sequence ID" value="NZ_JNUP01000002.1"/>
</dbReference>
<dbReference type="Gene3D" id="2.10.260.10">
    <property type="match status" value="1"/>
</dbReference>
<dbReference type="STRING" id="1480694.DC28_00005"/>
<evidence type="ECO:0000313" key="3">
    <source>
        <dbReference type="EMBL" id="KGE73907.1"/>
    </source>
</evidence>
<dbReference type="Pfam" id="PF04014">
    <property type="entry name" value="MazE_antitoxin"/>
    <property type="match status" value="1"/>
</dbReference>
<dbReference type="InterPro" id="IPR037914">
    <property type="entry name" value="SpoVT-AbrB_sf"/>
</dbReference>
<reference evidence="3 4" key="1">
    <citation type="submission" date="2014-05" db="EMBL/GenBank/DDBJ databases">
        <title>De novo Genome Sequence of Spirocheata sp.</title>
        <authorList>
            <person name="Shivani Y."/>
            <person name="Subhash Y."/>
            <person name="Tushar L."/>
            <person name="Sasikala C."/>
            <person name="Ramana C.V."/>
        </authorList>
    </citation>
    <scope>NUCLEOTIDE SEQUENCE [LARGE SCALE GENOMIC DNA]</scope>
    <source>
        <strain evidence="3 4">JC230</strain>
    </source>
</reference>
<accession>A0A098R593</accession>
<dbReference type="SUPFAM" id="SSF89447">
    <property type="entry name" value="AbrB/MazE/MraZ-like"/>
    <property type="match status" value="1"/>
</dbReference>
<dbReference type="PANTHER" id="PTHR40516:SF1">
    <property type="entry name" value="ANTITOXIN CHPS-RELATED"/>
    <property type="match status" value="1"/>
</dbReference>